<keyword evidence="3" id="KW-1185">Reference proteome</keyword>
<dbReference type="Pfam" id="PF13966">
    <property type="entry name" value="zf-RVT"/>
    <property type="match status" value="1"/>
</dbReference>
<dbReference type="Proteomes" id="UP001472677">
    <property type="component" value="Unassembled WGS sequence"/>
</dbReference>
<gene>
    <name evidence="2" type="ORF">V6N12_030392</name>
</gene>
<dbReference type="InterPro" id="IPR026960">
    <property type="entry name" value="RVT-Znf"/>
</dbReference>
<organism evidence="2 3">
    <name type="scientific">Hibiscus sabdariffa</name>
    <name type="common">roselle</name>
    <dbReference type="NCBI Taxonomy" id="183260"/>
    <lineage>
        <taxon>Eukaryota</taxon>
        <taxon>Viridiplantae</taxon>
        <taxon>Streptophyta</taxon>
        <taxon>Embryophyta</taxon>
        <taxon>Tracheophyta</taxon>
        <taxon>Spermatophyta</taxon>
        <taxon>Magnoliopsida</taxon>
        <taxon>eudicotyledons</taxon>
        <taxon>Gunneridae</taxon>
        <taxon>Pentapetalae</taxon>
        <taxon>rosids</taxon>
        <taxon>malvids</taxon>
        <taxon>Malvales</taxon>
        <taxon>Malvaceae</taxon>
        <taxon>Malvoideae</taxon>
        <taxon>Hibiscus</taxon>
    </lineage>
</organism>
<reference evidence="2 3" key="1">
    <citation type="journal article" date="2024" name="G3 (Bethesda)">
        <title>Genome assembly of Hibiscus sabdariffa L. provides insights into metabolisms of medicinal natural products.</title>
        <authorList>
            <person name="Kim T."/>
        </authorList>
    </citation>
    <scope>NUCLEOTIDE SEQUENCE [LARGE SCALE GENOMIC DNA]</scope>
    <source>
        <strain evidence="2">TK-2024</strain>
        <tissue evidence="2">Old leaves</tissue>
    </source>
</reference>
<evidence type="ECO:0000313" key="3">
    <source>
        <dbReference type="Proteomes" id="UP001472677"/>
    </source>
</evidence>
<evidence type="ECO:0000313" key="2">
    <source>
        <dbReference type="EMBL" id="KAK8512984.1"/>
    </source>
</evidence>
<proteinExistence type="predicted"/>
<protein>
    <recommendedName>
        <fullName evidence="1">Reverse transcriptase zinc-binding domain-containing protein</fullName>
    </recommendedName>
</protein>
<evidence type="ECO:0000259" key="1">
    <source>
        <dbReference type="Pfam" id="PF13966"/>
    </source>
</evidence>
<sequence>MGLGAFIFTHSSTSFKENCSYAPPNPALGTDTFGWRGEENKRFTTRSAYRVLCPRVLENAHSSWRIIWALQVPQLVRVFMWLVLREALLTNVERTRRHMSTSSIYRLCNRDDEDVLHVLRGCQRPRSIWLSLLSPNVFPMFMSLPLEEWVLANINPHGSCSRDDPEWSVRFVVFCWLLWKRRCGLLLDDGYVDRGDFVAHGLKLASDFTDGIKSKDSLARMFCGAPIGNETFAEPPLEAVATMLHDLPCLL</sequence>
<accession>A0ABR2C0R7</accession>
<dbReference type="EMBL" id="JBBPBM010000071">
    <property type="protein sequence ID" value="KAK8512984.1"/>
    <property type="molecule type" value="Genomic_DNA"/>
</dbReference>
<comment type="caution">
    <text evidence="2">The sequence shown here is derived from an EMBL/GenBank/DDBJ whole genome shotgun (WGS) entry which is preliminary data.</text>
</comment>
<feature type="domain" description="Reverse transcriptase zinc-binding" evidence="1">
    <location>
        <begin position="43"/>
        <end position="129"/>
    </location>
</feature>
<name>A0ABR2C0R7_9ROSI</name>